<dbReference type="Proteomes" id="UP000502196">
    <property type="component" value="Chromosome"/>
</dbReference>
<accession>A0A6F9ECD4</accession>
<proteinExistence type="predicted"/>
<feature type="transmembrane region" description="Helical" evidence="2">
    <location>
        <begin position="35"/>
        <end position="53"/>
    </location>
</feature>
<evidence type="ECO:0000256" key="1">
    <source>
        <dbReference type="SAM" id="MobiDB-lite"/>
    </source>
</evidence>
<keyword evidence="2" id="KW-0472">Membrane</keyword>
<feature type="compositionally biased region" description="Polar residues" evidence="1">
    <location>
        <begin position="88"/>
        <end position="98"/>
    </location>
</feature>
<feature type="region of interest" description="Disordered" evidence="1">
    <location>
        <begin position="62"/>
        <end position="104"/>
    </location>
</feature>
<dbReference type="EMBL" id="LR792683">
    <property type="protein sequence ID" value="CAB3394214.1"/>
    <property type="molecule type" value="Genomic_DNA"/>
</dbReference>
<feature type="transmembrane region" description="Helical" evidence="2">
    <location>
        <begin position="7"/>
        <end position="23"/>
    </location>
</feature>
<evidence type="ECO:0000256" key="2">
    <source>
        <dbReference type="SAM" id="Phobius"/>
    </source>
</evidence>
<name>A0A6F9ECD4_9BACL</name>
<protein>
    <submittedName>
        <fullName evidence="3">Uncharacterized protein</fullName>
    </submittedName>
</protein>
<organism evidence="3 4">
    <name type="scientific">Kyrpidia spormannii</name>
    <dbReference type="NCBI Taxonomy" id="2055160"/>
    <lineage>
        <taxon>Bacteria</taxon>
        <taxon>Bacillati</taxon>
        <taxon>Bacillota</taxon>
        <taxon>Bacilli</taxon>
        <taxon>Bacillales</taxon>
        <taxon>Alicyclobacillaceae</taxon>
        <taxon>Kyrpidia</taxon>
    </lineage>
</organism>
<evidence type="ECO:0000313" key="3">
    <source>
        <dbReference type="EMBL" id="CAB3394214.1"/>
    </source>
</evidence>
<keyword evidence="2" id="KW-0812">Transmembrane</keyword>
<gene>
    <name evidence="3" type="ORF">COOX1_2302</name>
</gene>
<evidence type="ECO:0000313" key="4">
    <source>
        <dbReference type="Proteomes" id="UP000502196"/>
    </source>
</evidence>
<dbReference type="RefSeq" id="WP_170085922.1">
    <property type="nucleotide sequence ID" value="NZ_CP047972.1"/>
</dbReference>
<sequence>MKKAQWAVAILSAIVALAALVLWEWHRLAGQPVPLYVWVMAAYGWTFVIGLGVDRWARGVSRRRGIPGSRPRPKPASVPDERGEVLSASATEDLTASAETREGR</sequence>
<dbReference type="AlphaFoldDB" id="A0A6F9ECD4"/>
<reference evidence="3 4" key="1">
    <citation type="submission" date="2020-04" db="EMBL/GenBank/DDBJ databases">
        <authorList>
            <person name="Hogendoorn C."/>
        </authorList>
    </citation>
    <scope>NUCLEOTIDE SEQUENCE [LARGE SCALE GENOMIC DNA]</scope>
    <source>
        <strain evidence="3">COOX1</strain>
    </source>
</reference>
<keyword evidence="2" id="KW-1133">Transmembrane helix</keyword>